<accession>A0A3D8HEE2</accession>
<keyword evidence="5" id="KW-1185">Reference proteome</keyword>
<dbReference type="RefSeq" id="WP_115499635.1">
    <property type="nucleotide sequence ID" value="NZ_JACRTI010000022.1"/>
</dbReference>
<dbReference type="Proteomes" id="UP000629596">
    <property type="component" value="Unassembled WGS sequence"/>
</dbReference>
<dbReference type="InterPro" id="IPR023614">
    <property type="entry name" value="Porin_dom_sf"/>
</dbReference>
<dbReference type="EMBL" id="QREV01000022">
    <property type="protein sequence ID" value="RDU49120.1"/>
    <property type="molecule type" value="Genomic_DNA"/>
</dbReference>
<dbReference type="Pfam" id="PF07396">
    <property type="entry name" value="Porin_O_P"/>
    <property type="match status" value="1"/>
</dbReference>
<dbReference type="Gene3D" id="2.40.160.10">
    <property type="entry name" value="Porin"/>
    <property type="match status" value="1"/>
</dbReference>
<reference evidence="3 4" key="1">
    <citation type="submission" date="2018-07" db="EMBL/GenBank/DDBJ databases">
        <title>Parabacteroides acidifaciens nov. sp., isolated from human feces.</title>
        <authorList>
            <person name="Wang Y.J."/>
        </authorList>
    </citation>
    <scope>NUCLEOTIDE SEQUENCE [LARGE SCALE GENOMIC DNA]</scope>
    <source>
        <strain evidence="3 4">426-9</strain>
    </source>
</reference>
<evidence type="ECO:0000313" key="3">
    <source>
        <dbReference type="EMBL" id="RDU49120.1"/>
    </source>
</evidence>
<dbReference type="AlphaFoldDB" id="A0A3D8HEE2"/>
<keyword evidence="1" id="KW-0732">Signal</keyword>
<proteinExistence type="predicted"/>
<dbReference type="Proteomes" id="UP000256321">
    <property type="component" value="Unassembled WGS sequence"/>
</dbReference>
<evidence type="ECO:0000313" key="2">
    <source>
        <dbReference type="EMBL" id="MBC8602129.1"/>
    </source>
</evidence>
<protein>
    <submittedName>
        <fullName evidence="3">Porin</fullName>
    </submittedName>
</protein>
<organism evidence="3 4">
    <name type="scientific">Parabacteroides acidifaciens</name>
    <dbReference type="NCBI Taxonomy" id="2290935"/>
    <lineage>
        <taxon>Bacteria</taxon>
        <taxon>Pseudomonadati</taxon>
        <taxon>Bacteroidota</taxon>
        <taxon>Bacteroidia</taxon>
        <taxon>Bacteroidales</taxon>
        <taxon>Tannerellaceae</taxon>
        <taxon>Parabacteroides</taxon>
    </lineage>
</organism>
<evidence type="ECO:0000313" key="5">
    <source>
        <dbReference type="Proteomes" id="UP000629596"/>
    </source>
</evidence>
<dbReference type="EMBL" id="JACRTI010000022">
    <property type="protein sequence ID" value="MBC8602129.1"/>
    <property type="molecule type" value="Genomic_DNA"/>
</dbReference>
<feature type="chain" id="PRO_5017693945" evidence="1">
    <location>
        <begin position="25"/>
        <end position="413"/>
    </location>
</feature>
<name>A0A3D8HEE2_9BACT</name>
<comment type="caution">
    <text evidence="3">The sequence shown here is derived from an EMBL/GenBank/DDBJ whole genome shotgun (WGS) entry which is preliminary data.</text>
</comment>
<dbReference type="InterPro" id="IPR010870">
    <property type="entry name" value="Porin_O/P"/>
</dbReference>
<reference evidence="2 5" key="2">
    <citation type="submission" date="2020-08" db="EMBL/GenBank/DDBJ databases">
        <title>Genome public.</title>
        <authorList>
            <person name="Liu C."/>
            <person name="Sun Q."/>
        </authorList>
    </citation>
    <scope>NUCLEOTIDE SEQUENCE [LARGE SCALE GENOMIC DNA]</scope>
    <source>
        <strain evidence="2 5">426_9</strain>
    </source>
</reference>
<evidence type="ECO:0000256" key="1">
    <source>
        <dbReference type="SAM" id="SignalP"/>
    </source>
</evidence>
<sequence length="413" mass="45742">MKQKKILTLATAALCSLLALPAIAQETEKKIDDKYVENDVVSLAGKKGFSFTTKAGDFLLKPYVLVQTCATLNEYDDQGLESYYAKNIANTGFAVPNAILGFTGKAFDKVTFNLSINAAKSGGALLQQAWFDIALKDEFRIRAGKFKTPFMHAYLSTLGETLFPVLPFSASASILLPYDINYAVPGFATGFDLGVQLHGTLDNRWNYQVGVFNGTGINVNTATKTNTDDHSWLLSLLYAGRLAYMPMGQMPASQGDPENLNDNKMQIAVSASYNAEAEYLSSSDTRVGLEFAWMINRFYFAAEGYFMNMHFTKIMNKADENFWAAYVQGGYFITPKLQGALRYDFMDRNGTKKGGLLNMPAVGVNYYFFNNNLKLQLMYQYLGRSGHDTQADRDASAIGLARNSATAMLQFTF</sequence>
<dbReference type="SUPFAM" id="SSF56935">
    <property type="entry name" value="Porins"/>
    <property type="match status" value="1"/>
</dbReference>
<gene>
    <name evidence="3" type="ORF">DWU89_10695</name>
    <name evidence="2" type="ORF">H8784_10425</name>
</gene>
<feature type="signal peptide" evidence="1">
    <location>
        <begin position="1"/>
        <end position="24"/>
    </location>
</feature>
<evidence type="ECO:0000313" key="4">
    <source>
        <dbReference type="Proteomes" id="UP000256321"/>
    </source>
</evidence>